<evidence type="ECO:0000259" key="1">
    <source>
        <dbReference type="Pfam" id="PF08279"/>
    </source>
</evidence>
<dbReference type="GO" id="GO:0004077">
    <property type="term" value="F:biotin--[biotin carboxyl-carrier protein] ligase activity"/>
    <property type="evidence" value="ECO:0007669"/>
    <property type="project" value="UniProtKB-EC"/>
</dbReference>
<feature type="domain" description="WYL" evidence="2">
    <location>
        <begin position="142"/>
        <end position="204"/>
    </location>
</feature>
<dbReference type="InterPro" id="IPR026881">
    <property type="entry name" value="WYL_dom"/>
</dbReference>
<dbReference type="SUPFAM" id="SSF46785">
    <property type="entry name" value="Winged helix' DNA-binding domain"/>
    <property type="match status" value="1"/>
</dbReference>
<evidence type="ECO:0000313" key="3">
    <source>
        <dbReference type="EMBL" id="SHI37973.1"/>
    </source>
</evidence>
<dbReference type="AlphaFoldDB" id="A0A1M6AP52"/>
<dbReference type="Proteomes" id="UP000184608">
    <property type="component" value="Unassembled WGS sequence"/>
</dbReference>
<dbReference type="PANTHER" id="PTHR34580">
    <property type="match status" value="1"/>
</dbReference>
<dbReference type="InterPro" id="IPR051534">
    <property type="entry name" value="CBASS_pafABC_assoc_protein"/>
</dbReference>
<dbReference type="STRING" id="1216006.VA7868_03622"/>
<dbReference type="PROSITE" id="PS52050">
    <property type="entry name" value="WYL"/>
    <property type="match status" value="1"/>
</dbReference>
<name>A0A1M6AP52_9VIBR</name>
<dbReference type="PANTHER" id="PTHR34580:SF3">
    <property type="entry name" value="PROTEIN PAFB"/>
    <property type="match status" value="1"/>
</dbReference>
<dbReference type="Pfam" id="PF13280">
    <property type="entry name" value="WYL"/>
    <property type="match status" value="1"/>
</dbReference>
<dbReference type="InterPro" id="IPR013196">
    <property type="entry name" value="HTH_11"/>
</dbReference>
<dbReference type="EC" id="6.3.4.15" evidence="3"/>
<protein>
    <submittedName>
        <fullName evidence="3">Bifunctional ligase/repressor BirA</fullName>
        <ecNumber evidence="3">6.3.4.15</ecNumber>
    </submittedName>
</protein>
<organism evidence="3 4">
    <name type="scientific">Vibrio aerogenes CECT 7868</name>
    <dbReference type="NCBI Taxonomy" id="1216006"/>
    <lineage>
        <taxon>Bacteria</taxon>
        <taxon>Pseudomonadati</taxon>
        <taxon>Pseudomonadota</taxon>
        <taxon>Gammaproteobacteria</taxon>
        <taxon>Vibrionales</taxon>
        <taxon>Vibrionaceae</taxon>
        <taxon>Vibrio</taxon>
    </lineage>
</organism>
<keyword evidence="3" id="KW-0436">Ligase</keyword>
<accession>A0A1M6AP52</accession>
<keyword evidence="4" id="KW-1185">Reference proteome</keyword>
<dbReference type="InterPro" id="IPR036390">
    <property type="entry name" value="WH_DNA-bd_sf"/>
</dbReference>
<reference evidence="3 4" key="1">
    <citation type="submission" date="2016-11" db="EMBL/GenBank/DDBJ databases">
        <authorList>
            <person name="Jaros S."/>
            <person name="Januszkiewicz K."/>
            <person name="Wedrychowicz H."/>
        </authorList>
    </citation>
    <scope>NUCLEOTIDE SEQUENCE [LARGE SCALE GENOMIC DNA]</scope>
    <source>
        <strain evidence="3 4">CECT 7868</strain>
    </source>
</reference>
<gene>
    <name evidence="3" type="primary">birA_2</name>
    <name evidence="3" type="ORF">VA7868_03622</name>
</gene>
<evidence type="ECO:0000313" key="4">
    <source>
        <dbReference type="Proteomes" id="UP000184608"/>
    </source>
</evidence>
<dbReference type="Gene3D" id="1.10.10.10">
    <property type="entry name" value="Winged helix-like DNA-binding domain superfamily/Winged helix DNA-binding domain"/>
    <property type="match status" value="1"/>
</dbReference>
<dbReference type="Pfam" id="PF08279">
    <property type="entry name" value="HTH_11"/>
    <property type="match status" value="1"/>
</dbReference>
<dbReference type="EMBL" id="FQXZ01000039">
    <property type="protein sequence ID" value="SHI37973.1"/>
    <property type="molecule type" value="Genomic_DNA"/>
</dbReference>
<dbReference type="InterPro" id="IPR036388">
    <property type="entry name" value="WH-like_DNA-bd_sf"/>
</dbReference>
<evidence type="ECO:0000259" key="2">
    <source>
        <dbReference type="Pfam" id="PF13280"/>
    </source>
</evidence>
<sequence>MVLPVSRTQRLFDLLQLLRRHQYPVAAAYLASELDVSVRTVYRDIATLQSQGAEIEGEAGIGYILKPSFMLPPLMFSQDELEVLLLGAEWVMQRADENMSEAAQNAIAKISSVLPDKLKYQLSKEVTRVVPVCGLSEFQVDLTDIRQAIRHESVAEICYTDEKGKQTTRRIWPVLIGFFERCYILTAWCESRNAFRHFRIDRMQFFKTTGEKYLRSQRELLKSWQQQEGVTERETRY</sequence>
<feature type="domain" description="Helix-turn-helix type 11" evidence="1">
    <location>
        <begin position="10"/>
        <end position="64"/>
    </location>
</feature>
<proteinExistence type="predicted"/>